<sequence length="259" mass="29968">MQDLKVATIQSNIFWHKVEENRSHFTSLINQIKEKVDLVVLPEMFTTGFTMKPEEVAEDMAGETIKWMQNIAADNGFAICGSIVVEEDNKYYNRFIFVFPSREIKTYNKRHLFSLAGEEKVYSAGKEKVIIEYNGWRICPQVCYDLRFPVFARNVEAYDLLLYVANWPKKRILAWDTLLQARAIENLSYVIGVNRVGVDPNKFEYNGHSIAYNTLGAAIIPLNQENEITTVVTLSKKHISETRKRLNFLNDCDSFKLLH</sequence>
<dbReference type="CDD" id="cd07575">
    <property type="entry name" value="Xc-1258_like"/>
    <property type="match status" value="1"/>
</dbReference>
<evidence type="ECO:0000313" key="7">
    <source>
        <dbReference type="EMBL" id="SDX97368.1"/>
    </source>
</evidence>
<dbReference type="FunFam" id="3.60.110.10:FF:000004">
    <property type="entry name" value="Carbon-nitrogen hydrolase"/>
    <property type="match status" value="1"/>
</dbReference>
<evidence type="ECO:0000256" key="5">
    <source>
        <dbReference type="ARBA" id="ARBA00072139"/>
    </source>
</evidence>
<accession>A0A1H3G3U6</accession>
<name>A0A1H3G3U6_9FLAO</name>
<dbReference type="OrthoDB" id="9811121at2"/>
<evidence type="ECO:0000313" key="8">
    <source>
        <dbReference type="Proteomes" id="UP000199595"/>
    </source>
</evidence>
<dbReference type="EMBL" id="FNNJ01000013">
    <property type="protein sequence ID" value="SDX97368.1"/>
    <property type="molecule type" value="Genomic_DNA"/>
</dbReference>
<dbReference type="PROSITE" id="PS50263">
    <property type="entry name" value="CN_HYDROLASE"/>
    <property type="match status" value="1"/>
</dbReference>
<feature type="domain" description="CN hydrolase" evidence="6">
    <location>
        <begin position="4"/>
        <end position="236"/>
    </location>
</feature>
<organism evidence="7 8">
    <name type="scientific">Lutibacter oricola</name>
    <dbReference type="NCBI Taxonomy" id="762486"/>
    <lineage>
        <taxon>Bacteria</taxon>
        <taxon>Pseudomonadati</taxon>
        <taxon>Bacteroidota</taxon>
        <taxon>Flavobacteriia</taxon>
        <taxon>Flavobacteriales</taxon>
        <taxon>Flavobacteriaceae</taxon>
        <taxon>Lutibacter</taxon>
    </lineage>
</organism>
<evidence type="ECO:0000259" key="6">
    <source>
        <dbReference type="PROSITE" id="PS50263"/>
    </source>
</evidence>
<reference evidence="7 8" key="1">
    <citation type="submission" date="2016-10" db="EMBL/GenBank/DDBJ databases">
        <authorList>
            <person name="de Groot N.N."/>
        </authorList>
    </citation>
    <scope>NUCLEOTIDE SEQUENCE [LARGE SCALE GENOMIC DNA]</scope>
    <source>
        <strain evidence="7 8">DSM 24956</strain>
    </source>
</reference>
<protein>
    <recommendedName>
        <fullName evidence="5">Omega-amidase YafV</fullName>
        <ecNumber evidence="3">3.5.1.3</ecNumber>
    </recommendedName>
</protein>
<gene>
    <name evidence="7" type="ORF">SAMN05444411_11322</name>
</gene>
<dbReference type="STRING" id="762486.SAMN05444411_11322"/>
<dbReference type="GO" id="GO:0050152">
    <property type="term" value="F:omega-amidase activity"/>
    <property type="evidence" value="ECO:0007669"/>
    <property type="project" value="UniProtKB-EC"/>
</dbReference>
<comment type="catalytic activity">
    <reaction evidence="4">
        <text>a monoamide of a dicarboxylate + H2O = a dicarboxylate + NH4(+)</text>
        <dbReference type="Rhea" id="RHEA:11716"/>
        <dbReference type="ChEBI" id="CHEBI:15377"/>
        <dbReference type="ChEBI" id="CHEBI:28938"/>
        <dbReference type="ChEBI" id="CHEBI:28965"/>
        <dbReference type="ChEBI" id="CHEBI:77450"/>
        <dbReference type="EC" id="3.5.1.3"/>
    </reaction>
</comment>
<keyword evidence="8" id="KW-1185">Reference proteome</keyword>
<evidence type="ECO:0000256" key="3">
    <source>
        <dbReference type="ARBA" id="ARBA00039118"/>
    </source>
</evidence>
<keyword evidence="2 7" id="KW-0378">Hydrolase</keyword>
<evidence type="ECO:0000256" key="1">
    <source>
        <dbReference type="ARBA" id="ARBA00010613"/>
    </source>
</evidence>
<dbReference type="Proteomes" id="UP000199595">
    <property type="component" value="Unassembled WGS sequence"/>
</dbReference>
<dbReference type="InterPro" id="IPR036526">
    <property type="entry name" value="C-N_Hydrolase_sf"/>
</dbReference>
<proteinExistence type="inferred from homology"/>
<dbReference type="Gene3D" id="3.60.110.10">
    <property type="entry name" value="Carbon-nitrogen hydrolase"/>
    <property type="match status" value="1"/>
</dbReference>
<dbReference type="Pfam" id="PF00795">
    <property type="entry name" value="CN_hydrolase"/>
    <property type="match status" value="1"/>
</dbReference>
<dbReference type="RefSeq" id="WP_090125997.1">
    <property type="nucleotide sequence ID" value="NZ_FNNJ01000013.1"/>
</dbReference>
<dbReference type="SUPFAM" id="SSF56317">
    <property type="entry name" value="Carbon-nitrogen hydrolase"/>
    <property type="match status" value="1"/>
</dbReference>
<evidence type="ECO:0000256" key="2">
    <source>
        <dbReference type="ARBA" id="ARBA00022801"/>
    </source>
</evidence>
<dbReference type="GO" id="GO:0106008">
    <property type="term" value="F:2-oxoglutaramate amidase activity"/>
    <property type="evidence" value="ECO:0007669"/>
    <property type="project" value="TreeGrafter"/>
</dbReference>
<dbReference type="NCBIfam" id="NF007757">
    <property type="entry name" value="PRK10438.1"/>
    <property type="match status" value="1"/>
</dbReference>
<dbReference type="InterPro" id="IPR003010">
    <property type="entry name" value="C-N_Hydrolase"/>
</dbReference>
<dbReference type="AlphaFoldDB" id="A0A1H3G3U6"/>
<comment type="similarity">
    <text evidence="1">Belongs to the carbon-nitrogen hydrolase superfamily. NIT1/NIT2 family.</text>
</comment>
<dbReference type="InterPro" id="IPR052737">
    <property type="entry name" value="Omega-amidase_YafV"/>
</dbReference>
<evidence type="ECO:0000256" key="4">
    <source>
        <dbReference type="ARBA" id="ARBA00052904"/>
    </source>
</evidence>
<dbReference type="PANTHER" id="PTHR47799:SF1">
    <property type="entry name" value="OMEGA-AMIDASE YAFV"/>
    <property type="match status" value="1"/>
</dbReference>
<dbReference type="EC" id="3.5.1.3" evidence="3"/>
<dbReference type="PANTHER" id="PTHR47799">
    <property type="entry name" value="OMEGA-AMIDASE YAFV"/>
    <property type="match status" value="1"/>
</dbReference>